<dbReference type="PANTHER" id="PTHR45868:SF99">
    <property type="entry name" value="HEAVY METAL TRANSPORT_DETOXIFICATION SUPERFAMILY PROTEIN"/>
    <property type="match status" value="1"/>
</dbReference>
<gene>
    <name evidence="2" type="ORF">TCM_030746</name>
</gene>
<dbReference type="InParanoid" id="A0A061F691"/>
<reference evidence="2 3" key="1">
    <citation type="journal article" date="2013" name="Genome Biol.">
        <title>The genome sequence of the most widely cultivated cacao type and its use to identify candidate genes regulating pod color.</title>
        <authorList>
            <person name="Motamayor J.C."/>
            <person name="Mockaitis K."/>
            <person name="Schmutz J."/>
            <person name="Haiminen N."/>
            <person name="Iii D.L."/>
            <person name="Cornejo O."/>
            <person name="Findley S.D."/>
            <person name="Zheng P."/>
            <person name="Utro F."/>
            <person name="Royaert S."/>
            <person name="Saski C."/>
            <person name="Jenkins J."/>
            <person name="Podicheti R."/>
            <person name="Zhao M."/>
            <person name="Scheffler B.E."/>
            <person name="Stack J.C."/>
            <person name="Feltus F.A."/>
            <person name="Mustiga G.M."/>
            <person name="Amores F."/>
            <person name="Phillips W."/>
            <person name="Marelli J.P."/>
            <person name="May G.D."/>
            <person name="Shapiro H."/>
            <person name="Ma J."/>
            <person name="Bustamante C.D."/>
            <person name="Schnell R.J."/>
            <person name="Main D."/>
            <person name="Gilbert D."/>
            <person name="Parida L."/>
            <person name="Kuhn D.N."/>
        </authorList>
    </citation>
    <scope>NUCLEOTIDE SEQUENCE [LARGE SCALE GENOMIC DNA]</scope>
    <source>
        <strain evidence="3">cv. Matina 1-6</strain>
    </source>
</reference>
<dbReference type="PANTHER" id="PTHR45868">
    <property type="entry name" value="HEAVY METAL-ASSOCIATED ISOPRENYLATED PLANT PROTEIN 33-RELATED"/>
    <property type="match status" value="1"/>
</dbReference>
<evidence type="ECO:0000313" key="2">
    <source>
        <dbReference type="EMBL" id="EOY12162.1"/>
    </source>
</evidence>
<accession>A0A061F691</accession>
<keyword evidence="1" id="KW-0479">Metal-binding</keyword>
<dbReference type="AlphaFoldDB" id="A0A061F691"/>
<protein>
    <recommendedName>
        <fullName evidence="4">Heavy metal transport/detoxification superfamily protein</fullName>
    </recommendedName>
</protein>
<dbReference type="Gramene" id="EOY12162">
    <property type="protein sequence ID" value="EOY12162"/>
    <property type="gene ID" value="TCM_030746"/>
</dbReference>
<dbReference type="EMBL" id="CM001885">
    <property type="protein sequence ID" value="EOY12162.1"/>
    <property type="molecule type" value="Genomic_DNA"/>
</dbReference>
<name>A0A061F691_THECC</name>
<evidence type="ECO:0000313" key="3">
    <source>
        <dbReference type="Proteomes" id="UP000026915"/>
    </source>
</evidence>
<keyword evidence="3" id="KW-1185">Reference proteome</keyword>
<evidence type="ECO:0008006" key="4">
    <source>
        <dbReference type="Google" id="ProtNLM"/>
    </source>
</evidence>
<evidence type="ECO:0000256" key="1">
    <source>
        <dbReference type="ARBA" id="ARBA00022723"/>
    </source>
</evidence>
<dbReference type="OMA" id="WHKTMCL"/>
<dbReference type="Proteomes" id="UP000026915">
    <property type="component" value="Chromosome 7"/>
</dbReference>
<dbReference type="GO" id="GO:0046872">
    <property type="term" value="F:metal ion binding"/>
    <property type="evidence" value="ECO:0007669"/>
    <property type="project" value="UniProtKB-KW"/>
</dbReference>
<dbReference type="HOGENOM" id="CLU_916481_0_0_1"/>
<sequence>MAGEPAGMTCILELDTDIPGWHITMIKLFKSIQDVSYTIDAQAKLAHVSGKIDKELLLKLLAKAKTHALTHQINYGIDLPKPVSEPIMKSVLLVDTDIPGWHKTMCLLFKSMQGVTLRIDSFTKQAYISGKVSPQLQLKLLAKAEAQAARLCWLQYGCETDPYGRPVHKESEGITYNIDEEKGVVQITGRINPRQLMRTLAEIGLHADLSWVDSGYREMNIPSRHGYDYSYHGSYGCNPYGRPGHNYGYPHQQRTWHLIYENYPYYSHYHEHYPYYEPQAQHFPQPPPPPEGFRNGDPEWCSIM</sequence>
<proteinExistence type="predicted"/>
<organism evidence="2 3">
    <name type="scientific">Theobroma cacao</name>
    <name type="common">Cacao</name>
    <name type="synonym">Cocoa</name>
    <dbReference type="NCBI Taxonomy" id="3641"/>
    <lineage>
        <taxon>Eukaryota</taxon>
        <taxon>Viridiplantae</taxon>
        <taxon>Streptophyta</taxon>
        <taxon>Embryophyta</taxon>
        <taxon>Tracheophyta</taxon>
        <taxon>Spermatophyta</taxon>
        <taxon>Magnoliopsida</taxon>
        <taxon>eudicotyledons</taxon>
        <taxon>Gunneridae</taxon>
        <taxon>Pentapetalae</taxon>
        <taxon>rosids</taxon>
        <taxon>malvids</taxon>
        <taxon>Malvales</taxon>
        <taxon>Malvaceae</taxon>
        <taxon>Byttnerioideae</taxon>
        <taxon>Theobroma</taxon>
    </lineage>
</organism>